<organism evidence="2 3">
    <name type="scientific">Pomacea canaliculata</name>
    <name type="common">Golden apple snail</name>
    <dbReference type="NCBI Taxonomy" id="400727"/>
    <lineage>
        <taxon>Eukaryota</taxon>
        <taxon>Metazoa</taxon>
        <taxon>Spiralia</taxon>
        <taxon>Lophotrochozoa</taxon>
        <taxon>Mollusca</taxon>
        <taxon>Gastropoda</taxon>
        <taxon>Caenogastropoda</taxon>
        <taxon>Architaenioglossa</taxon>
        <taxon>Ampullarioidea</taxon>
        <taxon>Ampullariidae</taxon>
        <taxon>Pomacea</taxon>
    </lineage>
</organism>
<comment type="caution">
    <text evidence="2">The sequence shown here is derived from an EMBL/GenBank/DDBJ whole genome shotgun (WGS) entry which is preliminary data.</text>
</comment>
<name>A0A2T7PJI2_POMCA</name>
<keyword evidence="1" id="KW-1133">Transmembrane helix</keyword>
<feature type="transmembrane region" description="Helical" evidence="1">
    <location>
        <begin position="58"/>
        <end position="85"/>
    </location>
</feature>
<dbReference type="EMBL" id="PZQS01000003">
    <property type="protein sequence ID" value="PVD33568.1"/>
    <property type="molecule type" value="Genomic_DNA"/>
</dbReference>
<dbReference type="Proteomes" id="UP000245119">
    <property type="component" value="Linkage Group LG3"/>
</dbReference>
<dbReference type="AlphaFoldDB" id="A0A2T7PJI2"/>
<accession>A0A2T7PJI2</accession>
<evidence type="ECO:0000256" key="1">
    <source>
        <dbReference type="SAM" id="Phobius"/>
    </source>
</evidence>
<keyword evidence="1" id="KW-0812">Transmembrane</keyword>
<evidence type="ECO:0000313" key="3">
    <source>
        <dbReference type="Proteomes" id="UP000245119"/>
    </source>
</evidence>
<keyword evidence="3" id="KW-1185">Reference proteome</keyword>
<reference evidence="2 3" key="1">
    <citation type="submission" date="2018-04" db="EMBL/GenBank/DDBJ databases">
        <title>The genome of golden apple snail Pomacea canaliculata provides insight into stress tolerance and invasive adaptation.</title>
        <authorList>
            <person name="Liu C."/>
            <person name="Liu B."/>
            <person name="Ren Y."/>
            <person name="Zhang Y."/>
            <person name="Wang H."/>
            <person name="Li S."/>
            <person name="Jiang F."/>
            <person name="Yin L."/>
            <person name="Zhang G."/>
            <person name="Qian W."/>
            <person name="Fan W."/>
        </authorList>
    </citation>
    <scope>NUCLEOTIDE SEQUENCE [LARGE SCALE GENOMIC DNA]</scope>
    <source>
        <strain evidence="2">SZHN2017</strain>
        <tissue evidence="2">Muscle</tissue>
    </source>
</reference>
<proteinExistence type="predicted"/>
<protein>
    <submittedName>
        <fullName evidence="2">Uncharacterized protein</fullName>
    </submittedName>
</protein>
<keyword evidence="1" id="KW-0472">Membrane</keyword>
<gene>
    <name evidence="2" type="ORF">C0Q70_04825</name>
</gene>
<sequence>MKKDSITLHTELNSKHWALGGNSLAPLQLVTWARRSGGTRHNSGLQNFSSFDCTSPGYIFFFNLFFPLLNFTIPTTIPLPILSFFHSPRQSADSQNSAAEIDSIEMIRLSTREGGEIKEIPILPLLPR</sequence>
<evidence type="ECO:0000313" key="2">
    <source>
        <dbReference type="EMBL" id="PVD33568.1"/>
    </source>
</evidence>